<sequence length="314" mass="33097">METTAPSGRQIELEHGDSRVVITEVGGGLRDYRVGGFAVLDGYGADAMASRGRGQLLLPWPNRVDGGRYTFRGTEHQLPVNEVALNNASHGLTRWLGWGLERLDVNAARADVILRAQSGYPFTVAFSALYRLADDGLTVTVTATNLGAQAAPVGLGAHPYFVLPGADGAPVMVDDLTVAVPAETRLLVDGRLLPVGTEKVAGGPFDLREPRPLGDLALDTCFTDLTRDAQGRAVVTLAAAGGALTVWQDETWPYLQLFTGDSFGPGQARRSIAVEPMTCPANAFNSGDGLRVLEPGESFGGSWGVSPRLGTGTP</sequence>
<dbReference type="SUPFAM" id="SSF74650">
    <property type="entry name" value="Galactose mutarotase-like"/>
    <property type="match status" value="1"/>
</dbReference>
<dbReference type="InterPro" id="IPR011013">
    <property type="entry name" value="Gal_mutarotase_sf_dom"/>
</dbReference>
<protein>
    <submittedName>
        <fullName evidence="1">Aldose 1-epimerase</fullName>
    </submittedName>
</protein>
<reference evidence="2" key="1">
    <citation type="submission" date="2015-11" db="EMBL/GenBank/DDBJ databases">
        <authorList>
            <person name="Varghese N."/>
        </authorList>
    </citation>
    <scope>NUCLEOTIDE SEQUENCE [LARGE SCALE GENOMIC DNA]</scope>
    <source>
        <strain evidence="2">DSM 45899</strain>
    </source>
</reference>
<dbReference type="GO" id="GO:0030246">
    <property type="term" value="F:carbohydrate binding"/>
    <property type="evidence" value="ECO:0007669"/>
    <property type="project" value="InterPro"/>
</dbReference>
<dbReference type="AlphaFoldDB" id="A0A0S4QKZ8"/>
<dbReference type="CDD" id="cd09022">
    <property type="entry name" value="Aldose_epim_Ec_YihR"/>
    <property type="match status" value="1"/>
</dbReference>
<dbReference type="PANTHER" id="PTHR10091:SF0">
    <property type="entry name" value="GALACTOSE MUTAROTASE"/>
    <property type="match status" value="1"/>
</dbReference>
<dbReference type="InterPro" id="IPR008183">
    <property type="entry name" value="Aldose_1/G6P_1-epimerase"/>
</dbReference>
<dbReference type="Pfam" id="PF01263">
    <property type="entry name" value="Aldose_epim"/>
    <property type="match status" value="1"/>
</dbReference>
<dbReference type="PANTHER" id="PTHR10091">
    <property type="entry name" value="ALDOSE-1-EPIMERASE"/>
    <property type="match status" value="1"/>
</dbReference>
<dbReference type="Proteomes" id="UP000198802">
    <property type="component" value="Unassembled WGS sequence"/>
</dbReference>
<proteinExistence type="predicted"/>
<evidence type="ECO:0000313" key="2">
    <source>
        <dbReference type="Proteomes" id="UP000198802"/>
    </source>
</evidence>
<dbReference type="InterPro" id="IPR037480">
    <property type="entry name" value="YihR-like"/>
</dbReference>
<gene>
    <name evidence="1" type="ORF">Ga0074812_10747</name>
</gene>
<dbReference type="EMBL" id="FAOZ01000007">
    <property type="protein sequence ID" value="CUU56163.1"/>
    <property type="molecule type" value="Genomic_DNA"/>
</dbReference>
<dbReference type="RefSeq" id="WP_091275963.1">
    <property type="nucleotide sequence ID" value="NZ_FAOZ01000007.1"/>
</dbReference>
<evidence type="ECO:0000313" key="1">
    <source>
        <dbReference type="EMBL" id="CUU56163.1"/>
    </source>
</evidence>
<dbReference type="GO" id="GO:0006006">
    <property type="term" value="P:glucose metabolic process"/>
    <property type="evidence" value="ECO:0007669"/>
    <property type="project" value="TreeGrafter"/>
</dbReference>
<dbReference type="InterPro" id="IPR014718">
    <property type="entry name" value="GH-type_carb-bd"/>
</dbReference>
<dbReference type="GO" id="GO:0033499">
    <property type="term" value="P:galactose catabolic process via UDP-galactose, Leloir pathway"/>
    <property type="evidence" value="ECO:0007669"/>
    <property type="project" value="TreeGrafter"/>
</dbReference>
<accession>A0A0S4QKZ8</accession>
<dbReference type="Gene3D" id="2.70.98.10">
    <property type="match status" value="1"/>
</dbReference>
<dbReference type="GO" id="GO:0004034">
    <property type="term" value="F:aldose 1-epimerase activity"/>
    <property type="evidence" value="ECO:0007669"/>
    <property type="project" value="TreeGrafter"/>
</dbReference>
<name>A0A0S4QKZ8_9ACTN</name>
<keyword evidence="2" id="KW-1185">Reference proteome</keyword>
<organism evidence="1 2">
    <name type="scientific">Parafrankia irregularis</name>
    <dbReference type="NCBI Taxonomy" id="795642"/>
    <lineage>
        <taxon>Bacteria</taxon>
        <taxon>Bacillati</taxon>
        <taxon>Actinomycetota</taxon>
        <taxon>Actinomycetes</taxon>
        <taxon>Frankiales</taxon>
        <taxon>Frankiaceae</taxon>
        <taxon>Parafrankia</taxon>
    </lineage>
</organism>